<evidence type="ECO:0000256" key="6">
    <source>
        <dbReference type="ARBA" id="ARBA00022729"/>
    </source>
</evidence>
<evidence type="ECO:0000256" key="2">
    <source>
        <dbReference type="ARBA" id="ARBA00010781"/>
    </source>
</evidence>
<dbReference type="PANTHER" id="PTHR33285:SF33">
    <property type="entry name" value="PHYTOSULFOKINE"/>
    <property type="match status" value="1"/>
</dbReference>
<evidence type="ECO:0000256" key="7">
    <source>
        <dbReference type="ARBA" id="ARBA00022782"/>
    </source>
</evidence>
<name>A0ABC8TFE2_9AQUA</name>
<keyword evidence="7 9" id="KW-0221">Differentiation</keyword>
<evidence type="ECO:0000313" key="11">
    <source>
        <dbReference type="Proteomes" id="UP001642360"/>
    </source>
</evidence>
<keyword evidence="8 9" id="KW-0339">Growth factor</keyword>
<dbReference type="EMBL" id="CAUOFW020005002">
    <property type="protein sequence ID" value="CAK9168081.1"/>
    <property type="molecule type" value="Genomic_DNA"/>
</dbReference>
<dbReference type="Proteomes" id="UP001642360">
    <property type="component" value="Unassembled WGS sequence"/>
</dbReference>
<dbReference type="PANTHER" id="PTHR33285">
    <property type="entry name" value="PHYTOSULFOKINES 3"/>
    <property type="match status" value="1"/>
</dbReference>
<dbReference type="InterPro" id="IPR009438">
    <property type="entry name" value="Phytosulfokine"/>
</dbReference>
<organism evidence="10 11">
    <name type="scientific">Ilex paraguariensis</name>
    <name type="common">yerba mate</name>
    <dbReference type="NCBI Taxonomy" id="185542"/>
    <lineage>
        <taxon>Eukaryota</taxon>
        <taxon>Viridiplantae</taxon>
        <taxon>Streptophyta</taxon>
        <taxon>Embryophyta</taxon>
        <taxon>Tracheophyta</taxon>
        <taxon>Spermatophyta</taxon>
        <taxon>Magnoliopsida</taxon>
        <taxon>eudicotyledons</taxon>
        <taxon>Gunneridae</taxon>
        <taxon>Pentapetalae</taxon>
        <taxon>asterids</taxon>
        <taxon>campanulids</taxon>
        <taxon>Aquifoliales</taxon>
        <taxon>Aquifoliaceae</taxon>
        <taxon>Ilex</taxon>
    </lineage>
</organism>
<accession>A0ABC8TFE2</accession>
<keyword evidence="4 9" id="KW-0964">Secreted</keyword>
<evidence type="ECO:0000256" key="4">
    <source>
        <dbReference type="ARBA" id="ARBA00022525"/>
    </source>
</evidence>
<dbReference type="GO" id="GO:0030154">
    <property type="term" value="P:cell differentiation"/>
    <property type="evidence" value="ECO:0007669"/>
    <property type="project" value="UniProtKB-UniRule"/>
</dbReference>
<evidence type="ECO:0000256" key="9">
    <source>
        <dbReference type="RuleBase" id="RU368031"/>
    </source>
</evidence>
<keyword evidence="6 9" id="KW-0732">Signal</keyword>
<reference evidence="10 11" key="1">
    <citation type="submission" date="2024-02" db="EMBL/GenBank/DDBJ databases">
        <authorList>
            <person name="Vignale AGUSTIN F."/>
            <person name="Sosa J E."/>
            <person name="Modenutti C."/>
        </authorList>
    </citation>
    <scope>NUCLEOTIDE SEQUENCE [LARGE SCALE GENOMIC DNA]</scope>
</reference>
<protein>
    <recommendedName>
        <fullName evidence="9">Phytosulfokine</fullName>
    </recommendedName>
    <component>
        <recommendedName>
            <fullName evidence="9">Phytosulfokine-alpha</fullName>
            <shortName evidence="9">PSK-alpha</shortName>
            <shortName evidence="9">Phytosulfokine-a</shortName>
        </recommendedName>
    </component>
    <component>
        <recommendedName>
            <fullName evidence="9">Phytosulfokine-beta</fullName>
            <shortName evidence="9">PSK-beta</shortName>
            <shortName evidence="9">Phytosulfokine-b</shortName>
        </recommendedName>
    </component>
</protein>
<dbReference type="GO" id="GO:0008083">
    <property type="term" value="F:growth factor activity"/>
    <property type="evidence" value="ECO:0007669"/>
    <property type="project" value="UniProtKB-UniRule"/>
</dbReference>
<evidence type="ECO:0000313" key="10">
    <source>
        <dbReference type="EMBL" id="CAK9168081.1"/>
    </source>
</evidence>
<dbReference type="AlphaFoldDB" id="A0ABC8TFE2"/>
<gene>
    <name evidence="10" type="ORF">ILEXP_LOCUS37411</name>
</gene>
<keyword evidence="3 9" id="KW-0217">Developmental protein</keyword>
<dbReference type="GO" id="GO:0005576">
    <property type="term" value="C:extracellular region"/>
    <property type="evidence" value="ECO:0007669"/>
    <property type="project" value="UniProtKB-SubCell"/>
</dbReference>
<comment type="similarity">
    <text evidence="2 9">Belongs to the phytosulfokine family.</text>
</comment>
<evidence type="ECO:0000256" key="8">
    <source>
        <dbReference type="ARBA" id="ARBA00023030"/>
    </source>
</evidence>
<sequence length="94" mass="10694">MKQGSPWFLSFLFAALLFFHSTTSARLLPPNQDDHKAQANGISQAGSYLRAEEDDISNLLGLEKCIDKDEDCLKRRMVAEAHLDYIYTQHKPKP</sequence>
<comment type="PTM">
    <text evidence="9">Sulfation is important for activity and for the binding to a putative membrane receptor.</text>
</comment>
<comment type="subcellular location">
    <subcellularLocation>
        <location evidence="1 9">Secreted</location>
    </subcellularLocation>
</comment>
<keyword evidence="11" id="KW-1185">Reference proteome</keyword>
<evidence type="ECO:0000256" key="1">
    <source>
        <dbReference type="ARBA" id="ARBA00004613"/>
    </source>
</evidence>
<proteinExistence type="inferred from homology"/>
<feature type="signal peptide" evidence="9">
    <location>
        <begin position="1"/>
        <end position="24"/>
    </location>
</feature>
<dbReference type="GO" id="GO:0008283">
    <property type="term" value="P:cell population proliferation"/>
    <property type="evidence" value="ECO:0007669"/>
    <property type="project" value="UniProtKB-UniRule"/>
</dbReference>
<evidence type="ECO:0000256" key="3">
    <source>
        <dbReference type="ARBA" id="ARBA00022473"/>
    </source>
</evidence>
<dbReference type="Pfam" id="PF06404">
    <property type="entry name" value="PSK"/>
    <property type="match status" value="1"/>
</dbReference>
<keyword evidence="5 9" id="KW-0765">Sulfation</keyword>
<comment type="caution">
    <text evidence="10">The sequence shown here is derived from an EMBL/GenBank/DDBJ whole genome shotgun (WGS) entry which is preliminary data.</text>
</comment>
<feature type="chain" id="PRO_5044534158" description="Phytosulfokine" evidence="9">
    <location>
        <begin position="25"/>
        <end position="94"/>
    </location>
</feature>
<comment type="PTM">
    <text evidence="9">PSK-alpha is produced by endopeptidase digestion. PSK-beta is produced from PSK-alpha by exopeptidase digestion.</text>
</comment>
<evidence type="ECO:0000256" key="5">
    <source>
        <dbReference type="ARBA" id="ARBA00022641"/>
    </source>
</evidence>
<comment type="function">
    <text evidence="9">Promotes plant cell differentiation, organogenesis and somatic embryogenesis as well as cell proliferation.</text>
</comment>